<evidence type="ECO:0000256" key="1">
    <source>
        <dbReference type="SAM" id="SignalP"/>
    </source>
</evidence>
<dbReference type="Proteomes" id="UP000244904">
    <property type="component" value="Unassembled WGS sequence"/>
</dbReference>
<proteinExistence type="predicted"/>
<organism evidence="2 3">
    <name type="scientific">Pseudoprimorskyibacter insulae</name>
    <dbReference type="NCBI Taxonomy" id="1695997"/>
    <lineage>
        <taxon>Bacteria</taxon>
        <taxon>Pseudomonadati</taxon>
        <taxon>Pseudomonadota</taxon>
        <taxon>Alphaproteobacteria</taxon>
        <taxon>Rhodobacterales</taxon>
        <taxon>Paracoccaceae</taxon>
        <taxon>Pseudoprimorskyibacter</taxon>
    </lineage>
</organism>
<evidence type="ECO:0000313" key="2">
    <source>
        <dbReference type="EMBL" id="SPF78320.1"/>
    </source>
</evidence>
<sequence>MRYLIIAAALIAAAHPAAACDIDPVTGDLVGCPDMPEIIGINTHPTFPDYVREKLSTLTPAQIDQLVNSVTRPAQ</sequence>
<evidence type="ECO:0000313" key="3">
    <source>
        <dbReference type="Proteomes" id="UP000244904"/>
    </source>
</evidence>
<feature type="chain" id="PRO_5015327729" evidence="1">
    <location>
        <begin position="20"/>
        <end position="75"/>
    </location>
</feature>
<accession>A0A2R8AQS3</accession>
<dbReference type="AlphaFoldDB" id="A0A2R8AQS3"/>
<feature type="signal peptide" evidence="1">
    <location>
        <begin position="1"/>
        <end position="19"/>
    </location>
</feature>
<dbReference type="RefSeq" id="WP_108884971.1">
    <property type="nucleotide sequence ID" value="NZ_OMOJ01000001.1"/>
</dbReference>
<name>A0A2R8AQS3_9RHOB</name>
<keyword evidence="3" id="KW-1185">Reference proteome</keyword>
<protein>
    <submittedName>
        <fullName evidence="2">Uncharacterized protein</fullName>
    </submittedName>
</protein>
<gene>
    <name evidence="2" type="ORF">PRI8871_00916</name>
</gene>
<keyword evidence="1" id="KW-0732">Signal</keyword>
<reference evidence="3" key="1">
    <citation type="submission" date="2018-03" db="EMBL/GenBank/DDBJ databases">
        <authorList>
            <person name="Rodrigo-Torres L."/>
            <person name="Arahal R. D."/>
            <person name="Lucena T."/>
        </authorList>
    </citation>
    <scope>NUCLEOTIDE SEQUENCE [LARGE SCALE GENOMIC DNA]</scope>
    <source>
        <strain evidence="3">CECT 8871</strain>
    </source>
</reference>
<dbReference type="EMBL" id="OMOJ01000001">
    <property type="protein sequence ID" value="SPF78320.1"/>
    <property type="molecule type" value="Genomic_DNA"/>
</dbReference>